<evidence type="ECO:0000256" key="3">
    <source>
        <dbReference type="ARBA" id="ARBA00023002"/>
    </source>
</evidence>
<dbReference type="PROSITE" id="PS51085">
    <property type="entry name" value="2FE2S_FER_2"/>
    <property type="match status" value="1"/>
</dbReference>
<dbReference type="CDD" id="cd00207">
    <property type="entry name" value="fer2"/>
    <property type="match status" value="1"/>
</dbReference>
<dbReference type="InterPro" id="IPR001041">
    <property type="entry name" value="2Fe-2S_ferredoxin-type"/>
</dbReference>
<feature type="region of interest" description="Disordered" evidence="6">
    <location>
        <begin position="139"/>
        <end position="163"/>
    </location>
</feature>
<dbReference type="Pfam" id="PF00111">
    <property type="entry name" value="Fer2"/>
    <property type="match status" value="1"/>
</dbReference>
<dbReference type="Pfam" id="PF01799">
    <property type="entry name" value="Fer2_2"/>
    <property type="match status" value="1"/>
</dbReference>
<evidence type="ECO:0000313" key="9">
    <source>
        <dbReference type="Proteomes" id="UP001500235"/>
    </source>
</evidence>
<gene>
    <name evidence="8" type="ORF">GCM10022280_26010</name>
</gene>
<evidence type="ECO:0000256" key="4">
    <source>
        <dbReference type="ARBA" id="ARBA00023004"/>
    </source>
</evidence>
<dbReference type="InterPro" id="IPR036884">
    <property type="entry name" value="2Fe-2S-bd_dom_sf"/>
</dbReference>
<name>A0ABP7TBW9_9SPHN</name>
<dbReference type="InterPro" id="IPR012675">
    <property type="entry name" value="Beta-grasp_dom_sf"/>
</dbReference>
<dbReference type="RefSeq" id="WP_344707827.1">
    <property type="nucleotide sequence ID" value="NZ_BAABBQ010000001.1"/>
</dbReference>
<dbReference type="InterPro" id="IPR036010">
    <property type="entry name" value="2Fe-2S_ferredoxin-like_sf"/>
</dbReference>
<organism evidence="8 9">
    <name type="scientific">Sphingomonas swuensis</name>
    <dbReference type="NCBI Taxonomy" id="977800"/>
    <lineage>
        <taxon>Bacteria</taxon>
        <taxon>Pseudomonadati</taxon>
        <taxon>Pseudomonadota</taxon>
        <taxon>Alphaproteobacteria</taxon>
        <taxon>Sphingomonadales</taxon>
        <taxon>Sphingomonadaceae</taxon>
        <taxon>Sphingomonas</taxon>
    </lineage>
</organism>
<evidence type="ECO:0000256" key="2">
    <source>
        <dbReference type="ARBA" id="ARBA00022723"/>
    </source>
</evidence>
<accession>A0ABP7TBW9</accession>
<dbReference type="PROSITE" id="PS00197">
    <property type="entry name" value="2FE2S_FER_1"/>
    <property type="match status" value="1"/>
</dbReference>
<evidence type="ECO:0000313" key="8">
    <source>
        <dbReference type="EMBL" id="GAA4023997.1"/>
    </source>
</evidence>
<feature type="domain" description="2Fe-2S ferredoxin-type" evidence="7">
    <location>
        <begin position="1"/>
        <end position="76"/>
    </location>
</feature>
<sequence>MAKMRVNGQALEFTADPAMPLLWALRDLANLTGTKQGCGSGQCGACTVIVDGNAALSCLVPLGSLEGADVTTVEGLASHPIVPALVAEEAVQCGFCTPGFVCALAALLQQSARPTAEQIDALPNRCSCGTQPRIRRAVERAARSLAPASPSKPVPPTKVVSGR</sequence>
<dbReference type="Proteomes" id="UP001500235">
    <property type="component" value="Unassembled WGS sequence"/>
</dbReference>
<dbReference type="InterPro" id="IPR051452">
    <property type="entry name" value="Diverse_Oxidoreductases"/>
</dbReference>
<dbReference type="EMBL" id="BAABBQ010000001">
    <property type="protein sequence ID" value="GAA4023997.1"/>
    <property type="molecule type" value="Genomic_DNA"/>
</dbReference>
<protein>
    <submittedName>
        <fullName evidence="8">(2Fe-2S)-binding protein</fullName>
    </submittedName>
</protein>
<evidence type="ECO:0000256" key="5">
    <source>
        <dbReference type="ARBA" id="ARBA00023014"/>
    </source>
</evidence>
<evidence type="ECO:0000256" key="6">
    <source>
        <dbReference type="SAM" id="MobiDB-lite"/>
    </source>
</evidence>
<keyword evidence="1" id="KW-0001">2Fe-2S</keyword>
<dbReference type="InterPro" id="IPR006058">
    <property type="entry name" value="2Fe2S_fd_BS"/>
</dbReference>
<proteinExistence type="predicted"/>
<evidence type="ECO:0000259" key="7">
    <source>
        <dbReference type="PROSITE" id="PS51085"/>
    </source>
</evidence>
<keyword evidence="5" id="KW-0411">Iron-sulfur</keyword>
<dbReference type="PANTHER" id="PTHR44379:SF2">
    <property type="entry name" value="BLR6218 PROTEIN"/>
    <property type="match status" value="1"/>
</dbReference>
<dbReference type="Gene3D" id="1.10.150.120">
    <property type="entry name" value="[2Fe-2S]-binding domain"/>
    <property type="match status" value="1"/>
</dbReference>
<comment type="caution">
    <text evidence="8">The sequence shown here is derived from an EMBL/GenBank/DDBJ whole genome shotgun (WGS) entry which is preliminary data.</text>
</comment>
<dbReference type="Gene3D" id="3.10.20.30">
    <property type="match status" value="1"/>
</dbReference>
<reference evidence="9" key="1">
    <citation type="journal article" date="2019" name="Int. J. Syst. Evol. Microbiol.">
        <title>The Global Catalogue of Microorganisms (GCM) 10K type strain sequencing project: providing services to taxonomists for standard genome sequencing and annotation.</title>
        <authorList>
            <consortium name="The Broad Institute Genomics Platform"/>
            <consortium name="The Broad Institute Genome Sequencing Center for Infectious Disease"/>
            <person name="Wu L."/>
            <person name="Ma J."/>
        </authorList>
    </citation>
    <scope>NUCLEOTIDE SEQUENCE [LARGE SCALE GENOMIC DNA]</scope>
    <source>
        <strain evidence="9">JCM 17563</strain>
    </source>
</reference>
<keyword evidence="4" id="KW-0408">Iron</keyword>
<keyword evidence="2" id="KW-0479">Metal-binding</keyword>
<keyword evidence="3" id="KW-0560">Oxidoreductase</keyword>
<dbReference type="SUPFAM" id="SSF47741">
    <property type="entry name" value="CO dehydrogenase ISP C-domain like"/>
    <property type="match status" value="1"/>
</dbReference>
<evidence type="ECO:0000256" key="1">
    <source>
        <dbReference type="ARBA" id="ARBA00022714"/>
    </source>
</evidence>
<dbReference type="InterPro" id="IPR002888">
    <property type="entry name" value="2Fe-2S-bd"/>
</dbReference>
<keyword evidence="9" id="KW-1185">Reference proteome</keyword>
<dbReference type="SUPFAM" id="SSF54292">
    <property type="entry name" value="2Fe-2S ferredoxin-like"/>
    <property type="match status" value="1"/>
</dbReference>
<dbReference type="PANTHER" id="PTHR44379">
    <property type="entry name" value="OXIDOREDUCTASE WITH IRON-SULFUR SUBUNIT"/>
    <property type="match status" value="1"/>
</dbReference>